<dbReference type="SUPFAM" id="SSF57845">
    <property type="entry name" value="B-box zinc-binding domain"/>
    <property type="match status" value="1"/>
</dbReference>
<dbReference type="InterPro" id="IPR044553">
    <property type="entry name" value="Bbox1_ANCHR"/>
</dbReference>
<evidence type="ECO:0000256" key="1">
    <source>
        <dbReference type="SAM" id="MobiDB-lite"/>
    </source>
</evidence>
<reference evidence="2 3" key="1">
    <citation type="journal article" date="2014" name="Genome Announc.">
        <title>Draft genome sequence of Sclerotinia borealis, a psychrophilic plant pathogenic fungus.</title>
        <authorList>
            <person name="Mardanov A.V."/>
            <person name="Beletsky A.V."/>
            <person name="Kadnikov V.V."/>
            <person name="Ignatov A.N."/>
            <person name="Ravin N.V."/>
        </authorList>
    </citation>
    <scope>NUCLEOTIDE SEQUENCE [LARGE SCALE GENOMIC DNA]</scope>
    <source>
        <strain evidence="3">F-4157</strain>
    </source>
</reference>
<protein>
    <recommendedName>
        <fullName evidence="4">Abscission/NoCut checkpoint regulator</fullName>
    </recommendedName>
</protein>
<feature type="compositionally biased region" description="Basic and acidic residues" evidence="1">
    <location>
        <begin position="184"/>
        <end position="200"/>
    </location>
</feature>
<dbReference type="PANTHER" id="PTHR46603:SF1">
    <property type="entry name" value="ABSCISSION_NOCUT CHECKPOINT REGULATOR"/>
    <property type="match status" value="1"/>
</dbReference>
<dbReference type="Proteomes" id="UP000019487">
    <property type="component" value="Unassembled WGS sequence"/>
</dbReference>
<feature type="compositionally biased region" description="Basic and acidic residues" evidence="1">
    <location>
        <begin position="212"/>
        <end position="226"/>
    </location>
</feature>
<organism evidence="2 3">
    <name type="scientific">Sclerotinia borealis (strain F-4128)</name>
    <dbReference type="NCBI Taxonomy" id="1432307"/>
    <lineage>
        <taxon>Eukaryota</taxon>
        <taxon>Fungi</taxon>
        <taxon>Dikarya</taxon>
        <taxon>Ascomycota</taxon>
        <taxon>Pezizomycotina</taxon>
        <taxon>Leotiomycetes</taxon>
        <taxon>Helotiales</taxon>
        <taxon>Sclerotiniaceae</taxon>
        <taxon>Sclerotinia</taxon>
    </lineage>
</organism>
<feature type="region of interest" description="Disordered" evidence="1">
    <location>
        <begin position="131"/>
        <end position="200"/>
    </location>
</feature>
<feature type="region of interest" description="Disordered" evidence="1">
    <location>
        <begin position="212"/>
        <end position="271"/>
    </location>
</feature>
<dbReference type="EMBL" id="AYSA01000053">
    <property type="protein sequence ID" value="ESZ98139.1"/>
    <property type="molecule type" value="Genomic_DNA"/>
</dbReference>
<dbReference type="AlphaFoldDB" id="W9CU78"/>
<keyword evidence="3" id="KW-1185">Reference proteome</keyword>
<gene>
    <name evidence="2" type="ORF">SBOR_1518</name>
</gene>
<evidence type="ECO:0008006" key="4">
    <source>
        <dbReference type="Google" id="ProtNLM"/>
    </source>
</evidence>
<dbReference type="STRING" id="1432307.W9CU78"/>
<name>W9CU78_SCLBF</name>
<dbReference type="CDD" id="cd19817">
    <property type="entry name" value="Bbox1_ANCHR-like"/>
    <property type="match status" value="1"/>
</dbReference>
<dbReference type="Pfam" id="PF22586">
    <property type="entry name" value="ANCHR-like_BBOX"/>
    <property type="match status" value="1"/>
</dbReference>
<dbReference type="OrthoDB" id="5407799at2759"/>
<dbReference type="HOGENOM" id="CLU_037982_1_1_1"/>
<feature type="compositionally biased region" description="Polar residues" evidence="1">
    <location>
        <begin position="54"/>
        <end position="84"/>
    </location>
</feature>
<feature type="compositionally biased region" description="Basic and acidic residues" evidence="1">
    <location>
        <begin position="131"/>
        <end position="158"/>
    </location>
</feature>
<feature type="region of interest" description="Disordered" evidence="1">
    <location>
        <begin position="26"/>
        <end position="84"/>
    </location>
</feature>
<accession>W9CU78</accession>
<sequence>MCDPPSYDQDLLNRLNALKKTSIQLDASPRPPLNVFSKESTPEIDLSERLRSLRSGTPSRISTLQASAPVSTPSPPRQSSFYSQTIASDAAPLFSNDAHDDKSLDELLAELGSGSEWLNPDDPNDIQKLLDEAQKALPGHDDVASEEEVSKEASEEKQHKQKGNVLTSGLDMSVFAVDDEEEHGEAREKQIEGLDSESREVQDIVARLLDEVKLEDAVKAEEEQAREATNADTDRKSLSSFPKYKQNDDEKPDITLPSAPSTQPEPSRKSLDFESDITARMAALKGLESSSDSLGLPCLPSAPTTKPVDKHKQPVTGKGSATGALQRYTDGEMDTWCVICQDDAVVICVGCDRDLYCARCWTEGHMGPDAGLEFRGHQWRKWDASTSR</sequence>
<comment type="caution">
    <text evidence="2">The sequence shown here is derived from an EMBL/GenBank/DDBJ whole genome shotgun (WGS) entry which is preliminary data.</text>
</comment>
<dbReference type="PANTHER" id="PTHR46603">
    <property type="entry name" value="ABSCISSION/NOCUT CHECKPOINT REGULATOR"/>
    <property type="match status" value="1"/>
</dbReference>
<evidence type="ECO:0000313" key="3">
    <source>
        <dbReference type="Proteomes" id="UP000019487"/>
    </source>
</evidence>
<proteinExistence type="predicted"/>
<evidence type="ECO:0000313" key="2">
    <source>
        <dbReference type="EMBL" id="ESZ98139.1"/>
    </source>
</evidence>